<dbReference type="Proteomes" id="UP000741863">
    <property type="component" value="Unassembled WGS sequence"/>
</dbReference>
<protein>
    <recommendedName>
        <fullName evidence="3">DUF2577 domain-containing protein</fullName>
    </recommendedName>
</protein>
<sequence length="86" mass="9946">MMTDALTEFAKLFKDRDHKPVKMPTTGFVKSVPPNPKIRLTDNIILDKSHLIFCNRTALSYDVGDEVVLVPQHRNMYIVLDRAVRY</sequence>
<accession>A0ABS2P718</accession>
<dbReference type="EMBL" id="JAFBEC010000001">
    <property type="protein sequence ID" value="MBM7631094.1"/>
    <property type="molecule type" value="Genomic_DNA"/>
</dbReference>
<evidence type="ECO:0000313" key="2">
    <source>
        <dbReference type="Proteomes" id="UP000741863"/>
    </source>
</evidence>
<name>A0ABS2P718_9BACL</name>
<keyword evidence="2" id="KW-1185">Reference proteome</keyword>
<proteinExistence type="predicted"/>
<organism evidence="1 2">
    <name type="scientific">Geomicrobium sediminis</name>
    <dbReference type="NCBI Taxonomy" id="1347788"/>
    <lineage>
        <taxon>Bacteria</taxon>
        <taxon>Bacillati</taxon>
        <taxon>Bacillota</taxon>
        <taxon>Bacilli</taxon>
        <taxon>Bacillales</taxon>
        <taxon>Geomicrobium</taxon>
    </lineage>
</organism>
<evidence type="ECO:0008006" key="3">
    <source>
        <dbReference type="Google" id="ProtNLM"/>
    </source>
</evidence>
<gene>
    <name evidence="1" type="ORF">JOD17_000185</name>
</gene>
<evidence type="ECO:0000313" key="1">
    <source>
        <dbReference type="EMBL" id="MBM7631094.1"/>
    </source>
</evidence>
<reference evidence="1 2" key="1">
    <citation type="submission" date="2021-01" db="EMBL/GenBank/DDBJ databases">
        <title>Genomic Encyclopedia of Type Strains, Phase IV (KMG-IV): sequencing the most valuable type-strain genomes for metagenomic binning, comparative biology and taxonomic classification.</title>
        <authorList>
            <person name="Goeker M."/>
        </authorList>
    </citation>
    <scope>NUCLEOTIDE SEQUENCE [LARGE SCALE GENOMIC DNA]</scope>
    <source>
        <strain evidence="1 2">DSM 25540</strain>
    </source>
</reference>
<comment type="caution">
    <text evidence="1">The sequence shown here is derived from an EMBL/GenBank/DDBJ whole genome shotgun (WGS) entry which is preliminary data.</text>
</comment>